<feature type="transmembrane region" description="Helical" evidence="4">
    <location>
        <begin position="130"/>
        <end position="150"/>
    </location>
</feature>
<feature type="transmembrane region" description="Helical" evidence="4">
    <location>
        <begin position="65"/>
        <end position="88"/>
    </location>
</feature>
<dbReference type="InterPro" id="IPR018060">
    <property type="entry name" value="HTH_AraC"/>
</dbReference>
<dbReference type="InterPro" id="IPR020449">
    <property type="entry name" value="Tscrpt_reg_AraC-type_HTH"/>
</dbReference>
<dbReference type="PANTHER" id="PTHR43280">
    <property type="entry name" value="ARAC-FAMILY TRANSCRIPTIONAL REGULATOR"/>
    <property type="match status" value="1"/>
</dbReference>
<dbReference type="AlphaFoldDB" id="A0A2A4GE31"/>
<dbReference type="SUPFAM" id="SSF46689">
    <property type="entry name" value="Homeodomain-like"/>
    <property type="match status" value="1"/>
</dbReference>
<keyword evidence="4" id="KW-0472">Membrane</keyword>
<keyword evidence="1" id="KW-0805">Transcription regulation</keyword>
<dbReference type="SMART" id="SM00342">
    <property type="entry name" value="HTH_ARAC"/>
    <property type="match status" value="1"/>
</dbReference>
<evidence type="ECO:0000259" key="5">
    <source>
        <dbReference type="PROSITE" id="PS01124"/>
    </source>
</evidence>
<dbReference type="EMBL" id="NBWU01000001">
    <property type="protein sequence ID" value="PCE66693.1"/>
    <property type="molecule type" value="Genomic_DNA"/>
</dbReference>
<sequence>MEPTANLLFFFSALGAFNGLVLSLYFMAFARPKHHSNLFLGLLLLALSTRIGKSVFYYFNSELSLVFLQIGLTACAFIGPFLFLYAYANNNGTKSTQKMALVHLAIPLIFLLAGILKYDYTTYFDFWRGPLFRAIYTFWALYVLATGWYLRNTLKKMVLRQSNWVANEKWLVGIYAGNLIICIVFWSVRYTSYIAGALSFSFILYLLALVLLFKSRFPWSPVVPISYGNTKMDADAAKPLIYALNTLMQSDKPYTDANLKMADLAQSLGVSAHKLSQLLNDNMGKSFSDYINHYRIEEAKTLIQNQSALTLEAIGYECGFNSKSTFYSAFKKQSGQTPAQFRKSLP</sequence>
<dbReference type="Proteomes" id="UP000219559">
    <property type="component" value="Unassembled WGS sequence"/>
</dbReference>
<keyword evidence="4" id="KW-1133">Transmembrane helix</keyword>
<proteinExistence type="predicted"/>
<comment type="caution">
    <text evidence="6">The sequence shown here is derived from an EMBL/GenBank/DDBJ whole genome shotgun (WGS) entry which is preliminary data.</text>
</comment>
<protein>
    <recommendedName>
        <fullName evidence="5">HTH araC/xylS-type domain-containing protein</fullName>
    </recommendedName>
</protein>
<name>A0A2A4GE31_9FLAO</name>
<keyword evidence="7" id="KW-1185">Reference proteome</keyword>
<keyword evidence="3" id="KW-0804">Transcription</keyword>
<evidence type="ECO:0000256" key="1">
    <source>
        <dbReference type="ARBA" id="ARBA00023015"/>
    </source>
</evidence>
<reference evidence="6 7" key="1">
    <citation type="submission" date="2017-04" db="EMBL/GenBank/DDBJ databases">
        <title>A new member of the family Flavobacteriaceae isolated from ascidians.</title>
        <authorList>
            <person name="Chen L."/>
        </authorList>
    </citation>
    <scope>NUCLEOTIDE SEQUENCE [LARGE SCALE GENOMIC DNA]</scope>
    <source>
        <strain evidence="6 7">HQA918</strain>
    </source>
</reference>
<feature type="domain" description="HTH araC/xylS-type" evidence="5">
    <location>
        <begin position="242"/>
        <end position="344"/>
    </location>
</feature>
<evidence type="ECO:0000256" key="4">
    <source>
        <dbReference type="SAM" id="Phobius"/>
    </source>
</evidence>
<dbReference type="InterPro" id="IPR009057">
    <property type="entry name" value="Homeodomain-like_sf"/>
</dbReference>
<dbReference type="GO" id="GO:0003700">
    <property type="term" value="F:DNA-binding transcription factor activity"/>
    <property type="evidence" value="ECO:0007669"/>
    <property type="project" value="InterPro"/>
</dbReference>
<dbReference type="PROSITE" id="PS01124">
    <property type="entry name" value="HTH_ARAC_FAMILY_2"/>
    <property type="match status" value="1"/>
</dbReference>
<evidence type="ECO:0000256" key="2">
    <source>
        <dbReference type="ARBA" id="ARBA00023125"/>
    </source>
</evidence>
<dbReference type="PANTHER" id="PTHR43280:SF29">
    <property type="entry name" value="ARAC-FAMILY TRANSCRIPTIONAL REGULATOR"/>
    <property type="match status" value="1"/>
</dbReference>
<feature type="transmembrane region" description="Helical" evidence="4">
    <location>
        <begin position="6"/>
        <end position="26"/>
    </location>
</feature>
<keyword evidence="2" id="KW-0238">DNA-binding</keyword>
<feature type="transmembrane region" description="Helical" evidence="4">
    <location>
        <begin position="100"/>
        <end position="118"/>
    </location>
</feature>
<dbReference type="PROSITE" id="PS00041">
    <property type="entry name" value="HTH_ARAC_FAMILY_1"/>
    <property type="match status" value="1"/>
</dbReference>
<keyword evidence="4" id="KW-0812">Transmembrane</keyword>
<gene>
    <name evidence="6" type="ORF">B7P33_05225</name>
</gene>
<evidence type="ECO:0000313" key="7">
    <source>
        <dbReference type="Proteomes" id="UP000219559"/>
    </source>
</evidence>
<dbReference type="Gene3D" id="1.10.10.60">
    <property type="entry name" value="Homeodomain-like"/>
    <property type="match status" value="2"/>
</dbReference>
<feature type="transmembrane region" description="Helical" evidence="4">
    <location>
        <begin position="194"/>
        <end position="213"/>
    </location>
</feature>
<accession>A0A2A4GE31</accession>
<evidence type="ECO:0000256" key="3">
    <source>
        <dbReference type="ARBA" id="ARBA00023163"/>
    </source>
</evidence>
<dbReference type="RefSeq" id="WP_097442215.1">
    <property type="nucleotide sequence ID" value="NZ_NBWU01000001.1"/>
</dbReference>
<dbReference type="OrthoDB" id="6283866at2"/>
<evidence type="ECO:0000313" key="6">
    <source>
        <dbReference type="EMBL" id="PCE66693.1"/>
    </source>
</evidence>
<organism evidence="6 7">
    <name type="scientific">Sediminicola luteus</name>
    <dbReference type="NCBI Taxonomy" id="319238"/>
    <lineage>
        <taxon>Bacteria</taxon>
        <taxon>Pseudomonadati</taxon>
        <taxon>Bacteroidota</taxon>
        <taxon>Flavobacteriia</taxon>
        <taxon>Flavobacteriales</taxon>
        <taxon>Flavobacteriaceae</taxon>
        <taxon>Sediminicola</taxon>
    </lineage>
</organism>
<dbReference type="GO" id="GO:0043565">
    <property type="term" value="F:sequence-specific DNA binding"/>
    <property type="evidence" value="ECO:0007669"/>
    <property type="project" value="InterPro"/>
</dbReference>
<feature type="transmembrane region" description="Helical" evidence="4">
    <location>
        <begin position="170"/>
        <end position="188"/>
    </location>
</feature>
<dbReference type="InterPro" id="IPR018062">
    <property type="entry name" value="HTH_AraC-typ_CS"/>
</dbReference>
<dbReference type="PRINTS" id="PR00032">
    <property type="entry name" value="HTHARAC"/>
</dbReference>
<dbReference type="Pfam" id="PF12833">
    <property type="entry name" value="HTH_18"/>
    <property type="match status" value="1"/>
</dbReference>